<dbReference type="InterPro" id="IPR011042">
    <property type="entry name" value="6-blade_b-propeller_TolB-like"/>
</dbReference>
<gene>
    <name evidence="3" type="ORF">EDC56_0585</name>
</gene>
<dbReference type="InterPro" id="IPR013658">
    <property type="entry name" value="SGL"/>
</dbReference>
<dbReference type="PANTHER" id="PTHR47572:SF4">
    <property type="entry name" value="LACTONASE DRP35"/>
    <property type="match status" value="1"/>
</dbReference>
<accession>A0A3N2DYY7</accession>
<dbReference type="RefSeq" id="WP_123711006.1">
    <property type="nucleotide sequence ID" value="NZ_RKHR01000003.1"/>
</dbReference>
<proteinExistence type="predicted"/>
<dbReference type="Pfam" id="PF08450">
    <property type="entry name" value="SGL"/>
    <property type="match status" value="1"/>
</dbReference>
<comment type="caution">
    <text evidence="3">The sequence shown here is derived from an EMBL/GenBank/DDBJ whole genome shotgun (WGS) entry which is preliminary data.</text>
</comment>
<dbReference type="Proteomes" id="UP000275394">
    <property type="component" value="Unassembled WGS sequence"/>
</dbReference>
<organism evidence="3 4">
    <name type="scientific">Sinobacterium caligoides</name>
    <dbReference type="NCBI Taxonomy" id="933926"/>
    <lineage>
        <taxon>Bacteria</taxon>
        <taxon>Pseudomonadati</taxon>
        <taxon>Pseudomonadota</taxon>
        <taxon>Gammaproteobacteria</taxon>
        <taxon>Cellvibrionales</taxon>
        <taxon>Spongiibacteraceae</taxon>
        <taxon>Sinobacterium</taxon>
    </lineage>
</organism>
<feature type="domain" description="SMP-30/Gluconolactonase/LRE-like region" evidence="2">
    <location>
        <begin position="25"/>
        <end position="258"/>
    </location>
</feature>
<dbReference type="OrthoDB" id="241638at2"/>
<name>A0A3N2DYY7_9GAMM</name>
<dbReference type="GO" id="GO:0016787">
    <property type="term" value="F:hydrolase activity"/>
    <property type="evidence" value="ECO:0007669"/>
    <property type="project" value="UniProtKB-KW"/>
</dbReference>
<sequence length="289" mass="31330">MIKEESTDTVVVDHPTTIVAEGLTFPEAPRWHDGALYFSDFYSHSVYCLKGEQLNLVVEVAGRPSGLGWLPNGDMLVVSMCDQRVLRFDGEQLNEFADVSDVMMGPLNDMVVTTQGQAYVGSFGFEIGEPIQASKLVKLEHNGAFEVVAEEMTFPNGSVLLDGGKVLVVAETLGHCLTAFDVGDDGLLSGRRLWADLGEVMPDGIASDGCGGIWVATVDCYVLRVLEGGQISHRIALSQKSFACVLDAAGDFLYICTSAELEPEACQLARSGRIERFDLRSLSEKLVLK</sequence>
<dbReference type="SUPFAM" id="SSF63829">
    <property type="entry name" value="Calcium-dependent phosphotriesterase"/>
    <property type="match status" value="1"/>
</dbReference>
<evidence type="ECO:0000313" key="3">
    <source>
        <dbReference type="EMBL" id="ROS05063.1"/>
    </source>
</evidence>
<dbReference type="PANTHER" id="PTHR47572">
    <property type="entry name" value="LIPOPROTEIN-RELATED"/>
    <property type="match status" value="1"/>
</dbReference>
<evidence type="ECO:0000313" key="4">
    <source>
        <dbReference type="Proteomes" id="UP000275394"/>
    </source>
</evidence>
<dbReference type="InterPro" id="IPR051262">
    <property type="entry name" value="SMP-30/CGR1_Lactonase"/>
</dbReference>
<dbReference type="Gene3D" id="2.120.10.30">
    <property type="entry name" value="TolB, C-terminal domain"/>
    <property type="match status" value="1"/>
</dbReference>
<evidence type="ECO:0000259" key="2">
    <source>
        <dbReference type="Pfam" id="PF08450"/>
    </source>
</evidence>
<keyword evidence="1" id="KW-0378">Hydrolase</keyword>
<dbReference type="EMBL" id="RKHR01000003">
    <property type="protein sequence ID" value="ROS05063.1"/>
    <property type="molecule type" value="Genomic_DNA"/>
</dbReference>
<protein>
    <submittedName>
        <fullName evidence="3">Sugar lactone lactonase YvrE</fullName>
    </submittedName>
</protein>
<reference evidence="3 4" key="1">
    <citation type="submission" date="2018-11" db="EMBL/GenBank/DDBJ databases">
        <title>Genomic Encyclopedia of Type Strains, Phase IV (KMG-IV): sequencing the most valuable type-strain genomes for metagenomic binning, comparative biology and taxonomic classification.</title>
        <authorList>
            <person name="Goeker M."/>
        </authorList>
    </citation>
    <scope>NUCLEOTIDE SEQUENCE [LARGE SCALE GENOMIC DNA]</scope>
    <source>
        <strain evidence="3 4">DSM 100316</strain>
    </source>
</reference>
<evidence type="ECO:0000256" key="1">
    <source>
        <dbReference type="ARBA" id="ARBA00022801"/>
    </source>
</evidence>
<dbReference type="AlphaFoldDB" id="A0A3N2DYY7"/>
<keyword evidence="4" id="KW-1185">Reference proteome</keyword>